<evidence type="ECO:0000256" key="8">
    <source>
        <dbReference type="SAM" id="Phobius"/>
    </source>
</evidence>
<comment type="subcellular location">
    <subcellularLocation>
        <location evidence="1">Membrane</location>
        <topology evidence="1">Multi-pass membrane protein</topology>
    </subcellularLocation>
</comment>
<dbReference type="Proteomes" id="UP000033140">
    <property type="component" value="Unassembled WGS sequence"/>
</dbReference>
<organism evidence="9 10">
    <name type="scientific">Saitoella complicata (strain BCRC 22490 / CBS 7301 / JCM 7358 / NBRC 10748 / NRRL Y-17804)</name>
    <dbReference type="NCBI Taxonomy" id="698492"/>
    <lineage>
        <taxon>Eukaryota</taxon>
        <taxon>Fungi</taxon>
        <taxon>Dikarya</taxon>
        <taxon>Ascomycota</taxon>
        <taxon>Taphrinomycotina</taxon>
        <taxon>Taphrinomycotina incertae sedis</taxon>
        <taxon>Saitoella</taxon>
    </lineage>
</organism>
<evidence type="ECO:0000256" key="7">
    <source>
        <dbReference type="SAM" id="MobiDB-lite"/>
    </source>
</evidence>
<name>A0A0E9NJG7_SAICN</name>
<dbReference type="GO" id="GO:0034488">
    <property type="term" value="P:basic amino acid transmembrane export from vacuole"/>
    <property type="evidence" value="ECO:0007669"/>
    <property type="project" value="TreeGrafter"/>
</dbReference>
<keyword evidence="3 8" id="KW-1133">Transmembrane helix</keyword>
<dbReference type="Pfam" id="PF04193">
    <property type="entry name" value="PQ-loop"/>
    <property type="match status" value="2"/>
</dbReference>
<proteinExistence type="inferred from homology"/>
<evidence type="ECO:0000313" key="9">
    <source>
        <dbReference type="EMBL" id="GAO49943.1"/>
    </source>
</evidence>
<dbReference type="PANTHER" id="PTHR16201">
    <property type="entry name" value="SEVEN TRANSMEMBRANE PROTEIN 1-RELATED"/>
    <property type="match status" value="1"/>
</dbReference>
<evidence type="ECO:0000256" key="4">
    <source>
        <dbReference type="ARBA" id="ARBA00023136"/>
    </source>
</evidence>
<dbReference type="InterPro" id="IPR006603">
    <property type="entry name" value="PQ-loop_rpt"/>
</dbReference>
<feature type="transmembrane region" description="Helical" evidence="8">
    <location>
        <begin position="76"/>
        <end position="93"/>
    </location>
</feature>
<comment type="catalytic activity">
    <reaction evidence="6">
        <text>L-histidine(out) + L-arginine(in) = L-histidine(in) + L-arginine(out)</text>
        <dbReference type="Rhea" id="RHEA:71063"/>
        <dbReference type="ChEBI" id="CHEBI:32682"/>
        <dbReference type="ChEBI" id="CHEBI:57595"/>
    </reaction>
</comment>
<feature type="region of interest" description="Disordered" evidence="7">
    <location>
        <begin position="182"/>
        <end position="208"/>
    </location>
</feature>
<accession>A0A0E9NJG7</accession>
<evidence type="ECO:0000256" key="5">
    <source>
        <dbReference type="ARBA" id="ARBA00038039"/>
    </source>
</evidence>
<feature type="transmembrane region" description="Helical" evidence="8">
    <location>
        <begin position="214"/>
        <end position="232"/>
    </location>
</feature>
<keyword evidence="10" id="KW-1185">Reference proteome</keyword>
<feature type="transmembrane region" description="Helical" evidence="8">
    <location>
        <begin position="244"/>
        <end position="264"/>
    </location>
</feature>
<reference evidence="9 10" key="1">
    <citation type="journal article" date="2011" name="J. Gen. Appl. Microbiol.">
        <title>Draft genome sequencing of the enigmatic yeast Saitoella complicata.</title>
        <authorList>
            <person name="Nishida H."/>
            <person name="Hamamoto M."/>
            <person name="Sugiyama J."/>
        </authorList>
    </citation>
    <scope>NUCLEOTIDE SEQUENCE [LARGE SCALE GENOMIC DNA]</scope>
    <source>
        <strain evidence="9 10">NRRL Y-17804</strain>
    </source>
</reference>
<dbReference type="PANTHER" id="PTHR16201:SF34">
    <property type="entry name" value="LYSOSOMAL AMINO ACID TRANSPORTER 1"/>
    <property type="match status" value="1"/>
</dbReference>
<keyword evidence="2 8" id="KW-0812">Transmembrane</keyword>
<evidence type="ECO:0000256" key="1">
    <source>
        <dbReference type="ARBA" id="ARBA00004141"/>
    </source>
</evidence>
<dbReference type="AlphaFoldDB" id="A0A0E9NJG7"/>
<feature type="transmembrane region" description="Helical" evidence="8">
    <location>
        <begin position="113"/>
        <end position="133"/>
    </location>
</feature>
<reference evidence="9 10" key="3">
    <citation type="journal article" date="2015" name="Genome Announc.">
        <title>Draft Genome Sequence of the Archiascomycetous Yeast Saitoella complicata.</title>
        <authorList>
            <person name="Yamauchi K."/>
            <person name="Kondo S."/>
            <person name="Hamamoto M."/>
            <person name="Takahashi Y."/>
            <person name="Ogura Y."/>
            <person name="Hayashi T."/>
            <person name="Nishida H."/>
        </authorList>
    </citation>
    <scope>NUCLEOTIDE SEQUENCE [LARGE SCALE GENOMIC DNA]</scope>
    <source>
        <strain evidence="9 10">NRRL Y-17804</strain>
    </source>
</reference>
<evidence type="ECO:0000313" key="10">
    <source>
        <dbReference type="Proteomes" id="UP000033140"/>
    </source>
</evidence>
<dbReference type="SMART" id="SM00679">
    <property type="entry name" value="CTNS"/>
    <property type="match status" value="2"/>
</dbReference>
<feature type="transmembrane region" description="Helical" evidence="8">
    <location>
        <begin position="324"/>
        <end position="345"/>
    </location>
</feature>
<evidence type="ECO:0000256" key="6">
    <source>
        <dbReference type="ARBA" id="ARBA00050768"/>
    </source>
</evidence>
<comment type="similarity">
    <text evidence="5">Belongs to the laat-1 family.</text>
</comment>
<comment type="caution">
    <text evidence="9">The sequence shown here is derived from an EMBL/GenBank/DDBJ whole genome shotgun (WGS) entry which is preliminary data.</text>
</comment>
<evidence type="ECO:0000256" key="2">
    <source>
        <dbReference type="ARBA" id="ARBA00022692"/>
    </source>
</evidence>
<feature type="transmembrane region" description="Helical" evidence="8">
    <location>
        <begin position="285"/>
        <end position="304"/>
    </location>
</feature>
<dbReference type="GO" id="GO:0015174">
    <property type="term" value="F:basic amino acid transmembrane transporter activity"/>
    <property type="evidence" value="ECO:0007669"/>
    <property type="project" value="TreeGrafter"/>
</dbReference>
<protein>
    <submittedName>
        <fullName evidence="9">Uncharacterized protein</fullName>
    </submittedName>
</protein>
<sequence>MRRDDGNRRAFHNTDSCLRQHSLHFTTMSLADVARTLPSRCPSWGSPIDYASHINMEPLVRWVHALTGECVYGNRAALSWALGVLSLLSWLFAQTPQIYSNYNAPHTTHLAISPLLLLSWTLGDAFNLMGCIFSGQALPFQKSLASWYVLVDAVLCGQWLYGRWFHGYTVIEGVDSSDVEYEEEEGEAVAPDGHKPPNRPGTTRSARSTRSILSVHRLSSVVILAFAVFAGATDSSATTTTLDAPGEDTLAASFAWICTVFYLSSRIPQIIRNTERRSTTGLSPFLFLMALFGNMFYTSSILASPYVAAGGEVRREFLIGELPFLIGSAGCVGFDAWILGQWLVWDKQFKVVLEKRGTRVESSEYRPLMESRSESYGSV</sequence>
<dbReference type="FunFam" id="1.20.1280.290:FF:000009">
    <property type="entry name" value="PQ loop repeat family protein"/>
    <property type="match status" value="1"/>
</dbReference>
<dbReference type="InterPro" id="IPR051415">
    <property type="entry name" value="LAAT-1"/>
</dbReference>
<evidence type="ECO:0000256" key="3">
    <source>
        <dbReference type="ARBA" id="ARBA00022989"/>
    </source>
</evidence>
<dbReference type="GO" id="GO:0000329">
    <property type="term" value="C:fungal-type vacuole membrane"/>
    <property type="evidence" value="ECO:0007669"/>
    <property type="project" value="TreeGrafter"/>
</dbReference>
<reference evidence="9 10" key="2">
    <citation type="journal article" date="2014" name="J. Gen. Appl. Microbiol.">
        <title>The early diverging ascomycetous budding yeast Saitoella complicata has three histone deacetylases belonging to the Clr6, Hos2, and Rpd3 lineages.</title>
        <authorList>
            <person name="Nishida H."/>
            <person name="Matsumoto T."/>
            <person name="Kondo S."/>
            <person name="Hamamoto M."/>
            <person name="Yoshikawa H."/>
        </authorList>
    </citation>
    <scope>NUCLEOTIDE SEQUENCE [LARGE SCALE GENOMIC DNA]</scope>
    <source>
        <strain evidence="9 10">NRRL Y-17804</strain>
    </source>
</reference>
<dbReference type="Gene3D" id="1.20.1280.290">
    <property type="match status" value="2"/>
</dbReference>
<dbReference type="OMA" id="NDRLEWI"/>
<keyword evidence="4 8" id="KW-0472">Membrane</keyword>
<dbReference type="EMBL" id="BACD03000027">
    <property type="protein sequence ID" value="GAO49943.1"/>
    <property type="molecule type" value="Genomic_DNA"/>
</dbReference>
<gene>
    <name evidence="9" type="ORF">G7K_4079-t1</name>
</gene>